<reference evidence="1" key="2">
    <citation type="submission" date="1989-08" db="EMBL/GenBank/DDBJ databases">
        <authorList>
            <person name="Brorson K."/>
        </authorList>
    </citation>
    <scope>NUCLEOTIDE SEQUENCE</scope>
    <source>
        <strain evidence="1">Domesticus</strain>
    </source>
</reference>
<protein>
    <submittedName>
        <fullName evidence="1">T3 class I MHC gene (exon 5)</fullName>
    </submittedName>
</protein>
<organism evidence="1">
    <name type="scientific">Mus musculus</name>
    <name type="common">Mouse</name>
    <dbReference type="NCBI Taxonomy" id="10090"/>
    <lineage>
        <taxon>Eukaryota</taxon>
        <taxon>Metazoa</taxon>
        <taxon>Chordata</taxon>
        <taxon>Craniata</taxon>
        <taxon>Vertebrata</taxon>
        <taxon>Euteleostomi</taxon>
        <taxon>Mammalia</taxon>
        <taxon>Eutheria</taxon>
        <taxon>Euarchontoglires</taxon>
        <taxon>Glires</taxon>
        <taxon>Rodentia</taxon>
        <taxon>Myomorpha</taxon>
        <taxon>Muroidea</taxon>
        <taxon>Muridae</taxon>
        <taxon>Murinae</taxon>
        <taxon>Mus</taxon>
        <taxon>Mus</taxon>
    </lineage>
</organism>
<name>Q6LBR3_MOUSE</name>
<dbReference type="EMBL" id="X16209">
    <property type="protein sequence ID" value="CAE82026.1"/>
    <property type="molecule type" value="Genomic_DNA"/>
</dbReference>
<evidence type="ECO:0000313" key="1">
    <source>
        <dbReference type="EMBL" id="CAE82026.1"/>
    </source>
</evidence>
<feature type="non-terminal residue" evidence="1">
    <location>
        <position position="1"/>
    </location>
</feature>
<dbReference type="AlphaFoldDB" id="Q6LBR3"/>
<feature type="non-terminal residue" evidence="1">
    <location>
        <position position="37"/>
    </location>
</feature>
<sequence length="37" mass="4519">ASSDQYAQQDHCSCSPWSYDHLRFYERKCYDVDEKEQ</sequence>
<proteinExistence type="predicted"/>
<reference evidence="1" key="1">
    <citation type="journal article" date="1989" name="J. Exp. Med.">
        <title>Comparison of exon 5 sequences from 35 class I genes of the BALB/c mouse.</title>
        <authorList>
            <person name="Brorson K.A."/>
            <person name="Hunt S.W. III"/>
            <person name="Hunkapiller T."/>
            <person name="Sun Y.H."/>
            <person name="Cheroutre H."/>
            <person name="Nickerson D.A."/>
            <person name="Hood L."/>
        </authorList>
    </citation>
    <scope>NUCLEOTIDE SEQUENCE</scope>
    <source>
        <strain evidence="1">Domesticus</strain>
    </source>
</reference>
<accession>Q6LBR3</accession>